<dbReference type="EMBL" id="VCGU01000009">
    <property type="protein sequence ID" value="TRY71195.1"/>
    <property type="molecule type" value="Genomic_DNA"/>
</dbReference>
<dbReference type="SUPFAM" id="SSF57302">
    <property type="entry name" value="Snake toxin-like"/>
    <property type="match status" value="1"/>
</dbReference>
<dbReference type="AlphaFoldDB" id="A0A553P0H8"/>
<keyword evidence="1" id="KW-0732">Signal</keyword>
<feature type="chain" id="PRO_5021814809" description="UPAR/Ly6 domain-containing protein" evidence="1">
    <location>
        <begin position="23"/>
        <end position="142"/>
    </location>
</feature>
<organism evidence="2 3">
    <name type="scientific">Tigriopus californicus</name>
    <name type="common">Marine copepod</name>
    <dbReference type="NCBI Taxonomy" id="6832"/>
    <lineage>
        <taxon>Eukaryota</taxon>
        <taxon>Metazoa</taxon>
        <taxon>Ecdysozoa</taxon>
        <taxon>Arthropoda</taxon>
        <taxon>Crustacea</taxon>
        <taxon>Multicrustacea</taxon>
        <taxon>Hexanauplia</taxon>
        <taxon>Copepoda</taxon>
        <taxon>Harpacticoida</taxon>
        <taxon>Harpacticidae</taxon>
        <taxon>Tigriopus</taxon>
    </lineage>
</organism>
<comment type="caution">
    <text evidence="2">The sequence shown here is derived from an EMBL/GenBank/DDBJ whole genome shotgun (WGS) entry which is preliminary data.</text>
</comment>
<gene>
    <name evidence="2" type="ORF">TCAL_16360</name>
</gene>
<evidence type="ECO:0000313" key="2">
    <source>
        <dbReference type="EMBL" id="TRY71195.1"/>
    </source>
</evidence>
<dbReference type="Proteomes" id="UP000318571">
    <property type="component" value="Chromosome 9"/>
</dbReference>
<reference evidence="2 3" key="1">
    <citation type="journal article" date="2018" name="Nat. Ecol. Evol.">
        <title>Genomic signatures of mitonuclear coevolution across populations of Tigriopus californicus.</title>
        <authorList>
            <person name="Barreto F.S."/>
            <person name="Watson E.T."/>
            <person name="Lima T.G."/>
            <person name="Willett C.S."/>
            <person name="Edmands S."/>
            <person name="Li W."/>
            <person name="Burton R.S."/>
        </authorList>
    </citation>
    <scope>NUCLEOTIDE SEQUENCE [LARGE SCALE GENOMIC DNA]</scope>
    <source>
        <strain evidence="2 3">San Diego</strain>
    </source>
</reference>
<evidence type="ECO:0000256" key="1">
    <source>
        <dbReference type="SAM" id="SignalP"/>
    </source>
</evidence>
<evidence type="ECO:0000313" key="3">
    <source>
        <dbReference type="Proteomes" id="UP000318571"/>
    </source>
</evidence>
<protein>
    <recommendedName>
        <fullName evidence="4">UPAR/Ly6 domain-containing protein</fullName>
    </recommendedName>
</protein>
<sequence>MFSLCLAISIAGLIMTFTGVKGTETSNESLATSPAPTDGLYCMSCFNCKIFEKTSHSVKCDPSSTHCLVFVRADIKSGEVERKCATEQICNEALRASAYTSVHCCSTSHCNTGSIIGCVALVEISLLVALSQMSNKLFYNHA</sequence>
<evidence type="ECO:0008006" key="4">
    <source>
        <dbReference type="Google" id="ProtNLM"/>
    </source>
</evidence>
<dbReference type="Gene3D" id="2.10.60.10">
    <property type="entry name" value="CD59"/>
    <property type="match status" value="1"/>
</dbReference>
<name>A0A553P0H8_TIGCA</name>
<dbReference type="InterPro" id="IPR045860">
    <property type="entry name" value="Snake_toxin-like_sf"/>
</dbReference>
<accession>A0A553P0H8</accession>
<dbReference type="CDD" id="cd00117">
    <property type="entry name" value="TFP"/>
    <property type="match status" value="1"/>
</dbReference>
<proteinExistence type="predicted"/>
<feature type="signal peptide" evidence="1">
    <location>
        <begin position="1"/>
        <end position="22"/>
    </location>
</feature>
<keyword evidence="3" id="KW-1185">Reference proteome</keyword>